<feature type="region of interest" description="Disordered" evidence="2">
    <location>
        <begin position="277"/>
        <end position="309"/>
    </location>
</feature>
<keyword evidence="1" id="KW-0175">Coiled coil</keyword>
<dbReference type="PANTHER" id="PTHR31935:SF1">
    <property type="entry name" value="COILED-COIL DOMAIN-CONTAINING PROTEIN 13"/>
    <property type="match status" value="1"/>
</dbReference>
<feature type="region of interest" description="Disordered" evidence="2">
    <location>
        <begin position="508"/>
        <end position="527"/>
    </location>
</feature>
<evidence type="ECO:0000256" key="1">
    <source>
        <dbReference type="SAM" id="Coils"/>
    </source>
</evidence>
<feature type="region of interest" description="Disordered" evidence="2">
    <location>
        <begin position="452"/>
        <end position="498"/>
    </location>
</feature>
<feature type="region of interest" description="Disordered" evidence="2">
    <location>
        <begin position="19"/>
        <end position="68"/>
    </location>
</feature>
<gene>
    <name evidence="4" type="primary">CCDC13</name>
</gene>
<feature type="compositionally biased region" description="Low complexity" evidence="2">
    <location>
        <begin position="508"/>
        <end position="519"/>
    </location>
</feature>
<sequence length="705" mass="79367">MEFDDEVNENLKMQFKALQEQQQKRMQSLMERKKAKQHNQGKSNTEGQGEAFGVPDDLSLSTPNSAMPSEDIRKRLLENENEQLQNQLRETEDENGRLYKLLKERDFEIKQLQKKIEEERLALMGTSGLAGDVAATKIVELAKRNRHLTAEMEKEKTKVKQLKNRIKDLESELQISATKPQPHGDKDVPPARKTADTQLTPETKVVQGQLSAANLKISELRNQLQTTKQELKMTQKLLANEVGEDVSVQNLLATPGSWRGRAQQILVLQSKVRELESQLGHSRSRPSERNAHGEGLGLTDSGKPSAQEKNVLRIRTLEREKKEAVEKLTGEYSALQKDHEDVKKKLDGAKARNQVLSNEVKTLKEQISTLLDKGKHDDELIDALLSQLKDMQVILKNLSQQDERSKECRQSLGQQLNLEAQKQNSLIEQLKRMVAEREAQVQDLEKRIEQLTTQHRLPQTEDSSSDSISAESLEGEDCLSAPKKHGLGGRNGSGRTVSKMGHTLVDSAAPSVPFSVSPDRVAEPDDPDAKARSIQMTELKALCQAAEVERDRLIELVSVLQKRVDESTSKAWETEKMFQEEQRRCLALEKQIEKLKTELGKNTGLSKAHSKAKTAQLPGSARVSGNAGEKKDRRSPQLSEVPLESQVEELSARLEIQTEENEGLRSALRDLGAAKEEDFRVFQETVGRVKEIFLQALRQQKSEMT</sequence>
<feature type="region of interest" description="Disordered" evidence="2">
    <location>
        <begin position="599"/>
        <end position="645"/>
    </location>
</feature>
<protein>
    <submittedName>
        <fullName evidence="4">Coiled-coil domain-containing protein 13</fullName>
    </submittedName>
</protein>
<feature type="coiled-coil region" evidence="1">
    <location>
        <begin position="536"/>
        <end position="598"/>
    </location>
</feature>
<evidence type="ECO:0000313" key="4">
    <source>
        <dbReference type="RefSeq" id="XP_072858904.1"/>
    </source>
</evidence>
<evidence type="ECO:0000256" key="2">
    <source>
        <dbReference type="SAM" id="MobiDB-lite"/>
    </source>
</evidence>
<keyword evidence="3" id="KW-1185">Reference proteome</keyword>
<proteinExistence type="predicted"/>
<evidence type="ECO:0000313" key="3">
    <source>
        <dbReference type="Proteomes" id="UP001652642"/>
    </source>
</evidence>
<dbReference type="GeneID" id="110091571"/>
<dbReference type="InterPro" id="IPR038929">
    <property type="entry name" value="CCDC13"/>
</dbReference>
<organism evidence="3 4">
    <name type="scientific">Pogona vitticeps</name>
    <name type="common">central bearded dragon</name>
    <dbReference type="NCBI Taxonomy" id="103695"/>
    <lineage>
        <taxon>Eukaryota</taxon>
        <taxon>Metazoa</taxon>
        <taxon>Chordata</taxon>
        <taxon>Craniata</taxon>
        <taxon>Vertebrata</taxon>
        <taxon>Euteleostomi</taxon>
        <taxon>Lepidosauria</taxon>
        <taxon>Squamata</taxon>
        <taxon>Bifurcata</taxon>
        <taxon>Unidentata</taxon>
        <taxon>Episquamata</taxon>
        <taxon>Toxicofera</taxon>
        <taxon>Iguania</taxon>
        <taxon>Acrodonta</taxon>
        <taxon>Agamidae</taxon>
        <taxon>Amphibolurinae</taxon>
        <taxon>Pogona</taxon>
    </lineage>
</organism>
<accession>A0ABM5GMM0</accession>
<dbReference type="PANTHER" id="PTHR31935">
    <property type="entry name" value="COILED-COIL DOMAIN-CONTAINING PROTEIN 13"/>
    <property type="match status" value="1"/>
</dbReference>
<feature type="region of interest" description="Disordered" evidence="2">
    <location>
        <begin position="172"/>
        <end position="198"/>
    </location>
</feature>
<dbReference type="RefSeq" id="XP_072858904.1">
    <property type="nucleotide sequence ID" value="XM_073002803.1"/>
</dbReference>
<feature type="coiled-coil region" evidence="1">
    <location>
        <begin position="210"/>
        <end position="237"/>
    </location>
</feature>
<name>A0ABM5GMM0_9SAUR</name>
<reference evidence="4" key="1">
    <citation type="submission" date="2025-08" db="UniProtKB">
        <authorList>
            <consortium name="RefSeq"/>
        </authorList>
    </citation>
    <scope>IDENTIFICATION</scope>
</reference>
<feature type="compositionally biased region" description="Basic and acidic residues" evidence="2">
    <location>
        <begin position="182"/>
        <end position="195"/>
    </location>
</feature>
<feature type="compositionally biased region" description="Low complexity" evidence="2">
    <location>
        <begin position="461"/>
        <end position="472"/>
    </location>
</feature>
<dbReference type="Proteomes" id="UP001652642">
    <property type="component" value="Chromosome 6"/>
</dbReference>